<dbReference type="Proteomes" id="UP000035579">
    <property type="component" value="Chromosome"/>
</dbReference>
<keyword evidence="6" id="KW-0175">Coiled coil</keyword>
<dbReference type="SUPFAM" id="SSF55785">
    <property type="entry name" value="PYP-like sensor domain (PAS domain)"/>
    <property type="match status" value="2"/>
</dbReference>
<reference evidence="11 13" key="1">
    <citation type="submission" date="2015-05" db="EMBL/GenBank/DDBJ databases">
        <title>Genome assembly of Archangium gephyra DSM 2261.</title>
        <authorList>
            <person name="Sharma G."/>
            <person name="Subramanian S."/>
        </authorList>
    </citation>
    <scope>NUCLEOTIDE SEQUENCE [LARGE SCALE GENOMIC DNA]</scope>
    <source>
        <strain evidence="11 13">DSM 2261</strain>
    </source>
</reference>
<evidence type="ECO:0000313" key="14">
    <source>
        <dbReference type="Proteomes" id="UP000256345"/>
    </source>
</evidence>
<feature type="coiled-coil region" evidence="6">
    <location>
        <begin position="294"/>
        <end position="321"/>
    </location>
</feature>
<dbReference type="Proteomes" id="UP000256345">
    <property type="component" value="Unassembled WGS sequence"/>
</dbReference>
<dbReference type="SMART" id="SM00388">
    <property type="entry name" value="HisKA"/>
    <property type="match status" value="1"/>
</dbReference>
<dbReference type="FunFam" id="3.30.565.10:FF:000006">
    <property type="entry name" value="Sensor histidine kinase WalK"/>
    <property type="match status" value="1"/>
</dbReference>
<protein>
    <recommendedName>
        <fullName evidence="2">histidine kinase</fullName>
        <ecNumber evidence="2">2.7.13.3</ecNumber>
    </recommendedName>
</protein>
<dbReference type="PROSITE" id="PS50113">
    <property type="entry name" value="PAC"/>
    <property type="match status" value="2"/>
</dbReference>
<dbReference type="InterPro" id="IPR001610">
    <property type="entry name" value="PAC"/>
</dbReference>
<name>A0AAC8TCZ1_9BACT</name>
<dbReference type="SMART" id="SM00065">
    <property type="entry name" value="GAF"/>
    <property type="match status" value="1"/>
</dbReference>
<dbReference type="SUPFAM" id="SSF55874">
    <property type="entry name" value="ATPase domain of HSP90 chaperone/DNA topoisomerase II/histidine kinase"/>
    <property type="match status" value="1"/>
</dbReference>
<dbReference type="PANTHER" id="PTHR43047:SF72">
    <property type="entry name" value="OSMOSENSING HISTIDINE PROTEIN KINASE SLN1"/>
    <property type="match status" value="1"/>
</dbReference>
<dbReference type="InterPro" id="IPR000700">
    <property type="entry name" value="PAS-assoc_C"/>
</dbReference>
<evidence type="ECO:0000256" key="2">
    <source>
        <dbReference type="ARBA" id="ARBA00012438"/>
    </source>
</evidence>
<evidence type="ECO:0000256" key="1">
    <source>
        <dbReference type="ARBA" id="ARBA00000085"/>
    </source>
</evidence>
<feature type="domain" description="Histidine kinase" evidence="8">
    <location>
        <begin position="633"/>
        <end position="853"/>
    </location>
</feature>
<dbReference type="InterPro" id="IPR036097">
    <property type="entry name" value="HisK_dim/P_sf"/>
</dbReference>
<dbReference type="SMART" id="SM00086">
    <property type="entry name" value="PAC"/>
    <property type="match status" value="2"/>
</dbReference>
<evidence type="ECO:0000259" key="9">
    <source>
        <dbReference type="PROSITE" id="PS50112"/>
    </source>
</evidence>
<feature type="domain" description="PAC" evidence="10">
    <location>
        <begin position="391"/>
        <end position="443"/>
    </location>
</feature>
<dbReference type="SUPFAM" id="SSF52172">
    <property type="entry name" value="CheY-like"/>
    <property type="match status" value="1"/>
</dbReference>
<dbReference type="InterPro" id="IPR036890">
    <property type="entry name" value="HATPase_C_sf"/>
</dbReference>
<keyword evidence="3" id="KW-0597">Phosphoprotein</keyword>
<dbReference type="GO" id="GO:0009927">
    <property type="term" value="F:histidine phosphotransfer kinase activity"/>
    <property type="evidence" value="ECO:0007669"/>
    <property type="project" value="TreeGrafter"/>
</dbReference>
<dbReference type="EMBL" id="CP011509">
    <property type="protein sequence ID" value="AKJ01395.1"/>
    <property type="molecule type" value="Genomic_DNA"/>
</dbReference>
<evidence type="ECO:0000259" key="10">
    <source>
        <dbReference type="PROSITE" id="PS50113"/>
    </source>
</evidence>
<keyword evidence="5 11" id="KW-0418">Kinase</keyword>
<evidence type="ECO:0000256" key="4">
    <source>
        <dbReference type="ARBA" id="ARBA00022679"/>
    </source>
</evidence>
<accession>A0AAC8TCZ1</accession>
<dbReference type="InterPro" id="IPR003018">
    <property type="entry name" value="GAF"/>
</dbReference>
<dbReference type="CDD" id="cd00082">
    <property type="entry name" value="HisKA"/>
    <property type="match status" value="1"/>
</dbReference>
<dbReference type="Gene3D" id="3.40.50.2300">
    <property type="match status" value="1"/>
</dbReference>
<dbReference type="Gene3D" id="3.30.450.20">
    <property type="entry name" value="PAS domain"/>
    <property type="match status" value="2"/>
</dbReference>
<proteinExistence type="predicted"/>
<dbReference type="InterPro" id="IPR013655">
    <property type="entry name" value="PAS_fold_3"/>
</dbReference>
<dbReference type="PANTHER" id="PTHR43047">
    <property type="entry name" value="TWO-COMPONENT HISTIDINE PROTEIN KINASE"/>
    <property type="match status" value="1"/>
</dbReference>
<keyword evidence="14" id="KW-1185">Reference proteome</keyword>
<dbReference type="Pfam" id="PF08447">
    <property type="entry name" value="PAS_3"/>
    <property type="match status" value="1"/>
</dbReference>
<evidence type="ECO:0000313" key="12">
    <source>
        <dbReference type="EMBL" id="REG34210.1"/>
    </source>
</evidence>
<dbReference type="Pfam" id="PF01590">
    <property type="entry name" value="GAF"/>
    <property type="match status" value="1"/>
</dbReference>
<evidence type="ECO:0000313" key="11">
    <source>
        <dbReference type="EMBL" id="AKJ01395.1"/>
    </source>
</evidence>
<dbReference type="InterPro" id="IPR000014">
    <property type="entry name" value="PAS"/>
</dbReference>
<dbReference type="InterPro" id="IPR035965">
    <property type="entry name" value="PAS-like_dom_sf"/>
</dbReference>
<dbReference type="NCBIfam" id="TIGR00229">
    <property type="entry name" value="sensory_box"/>
    <property type="match status" value="2"/>
</dbReference>
<dbReference type="PROSITE" id="PS50109">
    <property type="entry name" value="HIS_KIN"/>
    <property type="match status" value="1"/>
</dbReference>
<feature type="domain" description="PAC" evidence="10">
    <location>
        <begin position="251"/>
        <end position="303"/>
    </location>
</feature>
<dbReference type="GO" id="GO:0000155">
    <property type="term" value="F:phosphorelay sensor kinase activity"/>
    <property type="evidence" value="ECO:0007669"/>
    <property type="project" value="InterPro"/>
</dbReference>
<evidence type="ECO:0000256" key="7">
    <source>
        <dbReference type="SAM" id="MobiDB-lite"/>
    </source>
</evidence>
<dbReference type="SUPFAM" id="SSF47384">
    <property type="entry name" value="Homodimeric domain of signal transducing histidine kinase"/>
    <property type="match status" value="1"/>
</dbReference>
<dbReference type="Pfam" id="PF02518">
    <property type="entry name" value="HATPase_c"/>
    <property type="match status" value="1"/>
</dbReference>
<feature type="domain" description="PAS" evidence="9">
    <location>
        <begin position="174"/>
        <end position="248"/>
    </location>
</feature>
<dbReference type="InterPro" id="IPR004358">
    <property type="entry name" value="Sig_transdc_His_kin-like_C"/>
</dbReference>
<dbReference type="SUPFAM" id="SSF55781">
    <property type="entry name" value="GAF domain-like"/>
    <property type="match status" value="1"/>
</dbReference>
<dbReference type="RefSeq" id="WP_169800683.1">
    <property type="nucleotide sequence ID" value="NZ_CP011509.1"/>
</dbReference>
<dbReference type="Pfam" id="PF08448">
    <property type="entry name" value="PAS_4"/>
    <property type="match status" value="1"/>
</dbReference>
<sequence>MWGTHRESQPPPALASRPDGTGAVAEETACPLLLVGEQVEDLAGLEELLAPLEHPVHKAVPWSEDLGELLDASPACLIVDARRSWTVGIETARRLLAHPGARYIPVLFLGGHSCGEADLLRGYAVGTVDCILEPLSPDILRLKVGMYLEQHRRQALMREALERAGQAEAAARESERMLRTLLGNVPGMVYRSTTEEPWALSYASQATLVLSGYTPEDFTQRRVTWGELIHPEDAPRVREEMQEALATRSPFTLTYRIRTRTGEERWVWERGVALLGPDEEARALEGFIFDITPFRQAQQERERLHEQLEFEHQRLQSILQQLPVAVHIAEAPSGRTLNFNAQAESILGHPMLPCTCVKDYSQYHAIHPDGRRLAAEEYPIARVLATGKPHPQQELLYDRPDGSVRVLLINAGPIFDARGRLQTVVASFMDITALKRAETHHTFLASVSETLASSLDYEATLAHVVQRAVPDLGDGCALDMVEPDGSLRRLAVAHVDPVRREISQELARHCPPRLEDTTGPGAVIRTGRTELVAEVTEELLVRYASDARHLELLRGTGVTSSLIVPLHARDRTFGALAFFYCRGGQPRASRHYGREEQRLAEDLARRAALAVDNARLYREAQRAVRLRDEFLSVASHELKTPLTPLNLNLSALSREVSRSCSGAGHPEALQRHVDMARRQLWKLSTLLNALFDVSRIAQGRLTLEVTDTDLGEVLGEVAAWFSPEAARVGSKLWVEGEPHVPGRWDRLRLEQVVTNLLSNAIRYGAGRPIHARVEARGDRARLVIRDEGIGISPEALERIFGKFERAVSDRHYGGLGLGLYITRSIVEAMGGTIRVDSRPGQGSTFTVELPRRQE</sequence>
<dbReference type="Gene3D" id="3.30.450.40">
    <property type="match status" value="1"/>
</dbReference>
<dbReference type="InterPro" id="IPR013656">
    <property type="entry name" value="PAS_4"/>
</dbReference>
<dbReference type="Gene3D" id="1.10.287.130">
    <property type="match status" value="1"/>
</dbReference>
<dbReference type="EC" id="2.7.13.3" evidence="2"/>
<evidence type="ECO:0000256" key="6">
    <source>
        <dbReference type="SAM" id="Coils"/>
    </source>
</evidence>
<keyword evidence="4" id="KW-0808">Transferase</keyword>
<evidence type="ECO:0000259" key="8">
    <source>
        <dbReference type="PROSITE" id="PS50109"/>
    </source>
</evidence>
<dbReference type="CDD" id="cd00130">
    <property type="entry name" value="PAS"/>
    <property type="match status" value="1"/>
</dbReference>
<dbReference type="GO" id="GO:0005886">
    <property type="term" value="C:plasma membrane"/>
    <property type="evidence" value="ECO:0007669"/>
    <property type="project" value="TreeGrafter"/>
</dbReference>
<evidence type="ECO:0000313" key="13">
    <source>
        <dbReference type="Proteomes" id="UP000035579"/>
    </source>
</evidence>
<dbReference type="AlphaFoldDB" id="A0AAC8TCZ1"/>
<dbReference type="InterPro" id="IPR003661">
    <property type="entry name" value="HisK_dim/P_dom"/>
</dbReference>
<dbReference type="InterPro" id="IPR003594">
    <property type="entry name" value="HATPase_dom"/>
</dbReference>
<gene>
    <name evidence="11" type="ORF">AA314_03021</name>
    <name evidence="12" type="ORF">ATI61_103103</name>
</gene>
<evidence type="ECO:0000256" key="5">
    <source>
        <dbReference type="ARBA" id="ARBA00022777"/>
    </source>
</evidence>
<feature type="region of interest" description="Disordered" evidence="7">
    <location>
        <begin position="1"/>
        <end position="22"/>
    </location>
</feature>
<dbReference type="SMART" id="SM00091">
    <property type="entry name" value="PAS"/>
    <property type="match status" value="2"/>
</dbReference>
<dbReference type="Pfam" id="PF00512">
    <property type="entry name" value="HisKA"/>
    <property type="match status" value="1"/>
</dbReference>
<dbReference type="SMART" id="SM00387">
    <property type="entry name" value="HATPase_c"/>
    <property type="match status" value="1"/>
</dbReference>
<reference evidence="12 14" key="2">
    <citation type="submission" date="2018-08" db="EMBL/GenBank/DDBJ databases">
        <title>Genomic Encyclopedia of Archaeal and Bacterial Type Strains, Phase II (KMG-II): from individual species to whole genera.</title>
        <authorList>
            <person name="Goeker M."/>
        </authorList>
    </citation>
    <scope>NUCLEOTIDE SEQUENCE [LARGE SCALE GENOMIC DNA]</scope>
    <source>
        <strain evidence="12 14">DSM 2261</strain>
    </source>
</reference>
<dbReference type="InterPro" id="IPR011006">
    <property type="entry name" value="CheY-like_superfamily"/>
</dbReference>
<dbReference type="KEGG" id="age:AA314_03021"/>
<comment type="catalytic activity">
    <reaction evidence="1">
        <text>ATP + protein L-histidine = ADP + protein N-phospho-L-histidine.</text>
        <dbReference type="EC" id="2.7.13.3"/>
    </reaction>
</comment>
<evidence type="ECO:0000256" key="3">
    <source>
        <dbReference type="ARBA" id="ARBA00022553"/>
    </source>
</evidence>
<dbReference type="EMBL" id="QUMU01000003">
    <property type="protein sequence ID" value="REG34210.1"/>
    <property type="molecule type" value="Genomic_DNA"/>
</dbReference>
<dbReference type="InterPro" id="IPR005467">
    <property type="entry name" value="His_kinase_dom"/>
</dbReference>
<dbReference type="PRINTS" id="PR00344">
    <property type="entry name" value="BCTRLSENSOR"/>
</dbReference>
<organism evidence="11 13">
    <name type="scientific">Archangium gephyra</name>
    <dbReference type="NCBI Taxonomy" id="48"/>
    <lineage>
        <taxon>Bacteria</taxon>
        <taxon>Pseudomonadati</taxon>
        <taxon>Myxococcota</taxon>
        <taxon>Myxococcia</taxon>
        <taxon>Myxococcales</taxon>
        <taxon>Cystobacterineae</taxon>
        <taxon>Archangiaceae</taxon>
        <taxon>Archangium</taxon>
    </lineage>
</organism>
<dbReference type="Gene3D" id="3.30.565.10">
    <property type="entry name" value="Histidine kinase-like ATPase, C-terminal domain"/>
    <property type="match status" value="1"/>
</dbReference>
<dbReference type="InterPro" id="IPR029016">
    <property type="entry name" value="GAF-like_dom_sf"/>
</dbReference>
<dbReference type="PROSITE" id="PS50112">
    <property type="entry name" value="PAS"/>
    <property type="match status" value="1"/>
</dbReference>